<feature type="non-terminal residue" evidence="1">
    <location>
        <position position="1"/>
    </location>
</feature>
<evidence type="ECO:0000313" key="1">
    <source>
        <dbReference type="EMBL" id="GIQ84251.1"/>
    </source>
</evidence>
<keyword evidence="2" id="KW-1185">Reference proteome</keyword>
<protein>
    <submittedName>
        <fullName evidence="1">Uncharacterized protein</fullName>
    </submittedName>
</protein>
<name>A0A9K3GJ96_9EUKA</name>
<evidence type="ECO:0000313" key="2">
    <source>
        <dbReference type="Proteomes" id="UP000265618"/>
    </source>
</evidence>
<organism evidence="1 2">
    <name type="scientific">Kipferlia bialata</name>
    <dbReference type="NCBI Taxonomy" id="797122"/>
    <lineage>
        <taxon>Eukaryota</taxon>
        <taxon>Metamonada</taxon>
        <taxon>Carpediemonas-like organisms</taxon>
        <taxon>Kipferlia</taxon>
    </lineage>
</organism>
<proteinExistence type="predicted"/>
<gene>
    <name evidence="1" type="ORF">KIPB_005706</name>
</gene>
<dbReference type="Proteomes" id="UP000265618">
    <property type="component" value="Unassembled WGS sequence"/>
</dbReference>
<dbReference type="AlphaFoldDB" id="A0A9K3GJ96"/>
<sequence length="192" mass="20997">RVLSHMHWVTMVDISHNNMSVHCAGAIVIGASRIPALKSLYIGGNCVGRGAGAALLPWIHGGENLTLAFLPGDVSQGEGDFLENELQTIPYRVKPGHSSCLRLLCLHPWLHEPYTQALMELFVHSNPKQGQRYSGPPIHFDLEGHVLTDAECDTLTYLFETARLGATCSATGCTPDKDRLVLLEDSASYNVY</sequence>
<reference evidence="1 2" key="1">
    <citation type="journal article" date="2018" name="PLoS ONE">
        <title>The draft genome of Kipferlia bialata reveals reductive genome evolution in fornicate parasites.</title>
        <authorList>
            <person name="Tanifuji G."/>
            <person name="Takabayashi S."/>
            <person name="Kume K."/>
            <person name="Takagi M."/>
            <person name="Nakayama T."/>
            <person name="Kamikawa R."/>
            <person name="Inagaki Y."/>
            <person name="Hashimoto T."/>
        </authorList>
    </citation>
    <scope>NUCLEOTIDE SEQUENCE [LARGE SCALE GENOMIC DNA]</scope>
    <source>
        <strain evidence="1">NY0173</strain>
    </source>
</reference>
<comment type="caution">
    <text evidence="1">The sequence shown here is derived from an EMBL/GenBank/DDBJ whole genome shotgun (WGS) entry which is preliminary data.</text>
</comment>
<accession>A0A9K3GJ96</accession>
<dbReference type="SUPFAM" id="SSF52047">
    <property type="entry name" value="RNI-like"/>
    <property type="match status" value="1"/>
</dbReference>
<dbReference type="EMBL" id="BDIP01001367">
    <property type="protein sequence ID" value="GIQ84251.1"/>
    <property type="molecule type" value="Genomic_DNA"/>
</dbReference>